<gene>
    <name evidence="13" type="ORF">CJN711_LOCUS27813</name>
</gene>
<dbReference type="InterPro" id="IPR004488">
    <property type="entry name" value="Mg/Co-transport_prot_CorA"/>
</dbReference>
<dbReference type="GO" id="GO:0000287">
    <property type="term" value="F:magnesium ion binding"/>
    <property type="evidence" value="ECO:0007669"/>
    <property type="project" value="TreeGrafter"/>
</dbReference>
<dbReference type="GO" id="GO:0050897">
    <property type="term" value="F:cobalt ion binding"/>
    <property type="evidence" value="ECO:0007669"/>
    <property type="project" value="TreeGrafter"/>
</dbReference>
<dbReference type="EMBL" id="CAJNOV010013141">
    <property type="protein sequence ID" value="CAF1511000.1"/>
    <property type="molecule type" value="Genomic_DNA"/>
</dbReference>
<comment type="function">
    <text evidence="11">Mediates influx of magnesium ions. Alternates between open and closed states. Activated by low cytoplasmic Mg(2+) levels. Inactive when cytoplasmic Mg(2+) levels are high.</text>
</comment>
<evidence type="ECO:0000313" key="14">
    <source>
        <dbReference type="Proteomes" id="UP000663855"/>
    </source>
</evidence>
<dbReference type="InterPro" id="IPR045863">
    <property type="entry name" value="CorA_TM1_TM2"/>
</dbReference>
<comment type="subcellular location">
    <subcellularLocation>
        <location evidence="1">Cell membrane</location>
        <topology evidence="1">Multi-pass membrane protein</topology>
    </subcellularLocation>
</comment>
<dbReference type="PANTHER" id="PTHR46494">
    <property type="entry name" value="CORA FAMILY METAL ION TRANSPORTER (EUROFUNG)"/>
    <property type="match status" value="1"/>
</dbReference>
<comment type="similarity">
    <text evidence="2">Belongs to the CorA metal ion transporter (MIT) (TC 1.A.35) family.</text>
</comment>
<dbReference type="AlphaFoldDB" id="A0A815U3G6"/>
<feature type="transmembrane region" description="Helical" evidence="12">
    <location>
        <begin position="363"/>
        <end position="386"/>
    </location>
</feature>
<dbReference type="SUPFAM" id="SSF143865">
    <property type="entry name" value="CorA soluble domain-like"/>
    <property type="match status" value="1"/>
</dbReference>
<keyword evidence="3" id="KW-0813">Transport</keyword>
<dbReference type="InterPro" id="IPR002523">
    <property type="entry name" value="MgTranspt_CorA/ZnTranspt_ZntB"/>
</dbReference>
<evidence type="ECO:0000256" key="11">
    <source>
        <dbReference type="ARBA" id="ARBA00045497"/>
    </source>
</evidence>
<dbReference type="Pfam" id="PF01544">
    <property type="entry name" value="CorA"/>
    <property type="match status" value="1"/>
</dbReference>
<proteinExistence type="inferred from homology"/>
<evidence type="ECO:0000256" key="2">
    <source>
        <dbReference type="ARBA" id="ARBA00009765"/>
    </source>
</evidence>
<keyword evidence="7 12" id="KW-1133">Transmembrane helix</keyword>
<keyword evidence="6" id="KW-0460">Magnesium</keyword>
<reference evidence="13" key="1">
    <citation type="submission" date="2021-02" db="EMBL/GenBank/DDBJ databases">
        <authorList>
            <person name="Nowell W R."/>
        </authorList>
    </citation>
    <scope>NUCLEOTIDE SEQUENCE</scope>
</reference>
<evidence type="ECO:0000256" key="4">
    <source>
        <dbReference type="ARBA" id="ARBA00022475"/>
    </source>
</evidence>
<feature type="transmembrane region" description="Helical" evidence="12">
    <location>
        <begin position="398"/>
        <end position="418"/>
    </location>
</feature>
<sequence>MLKIIAPIVSKLNRFKRVRPNDTINLYLRNGRRSKICGGLTQFGFGVSSFGTLVHVCDITAPISLNVFTYDEDSYTEEKYTSVENIPYILSFDIFRAPISLNVFTYDEDSYTEEKYTSVENIPTVSSPTMTWIDIDGVHDQEIISQIGQRYDIHPLVQSDITTADQRTKLDVCDDALFLVCRLIYRDLYCTGKTVVQQISFYLKDDVLITFQESSKDLFDQIKHRIRQGKGRIRKCKVDYLFYSLIDVIVDHYMDVLDVLGVKVEDIDDQLMKNLRRDTLETIYDMKRDMLSLRSVIYPLKEIIIKLHKDEETGIIQESTNIYLKDLFDHVVQVNDSIDTYREMLASYVDLYMMLNSNGMNEVVKILTIISTIFIPLTFITGLYGMNFQNMPELQFKYGYYIVLSVMALLVIFMLSCFKRKKWF</sequence>
<dbReference type="PANTHER" id="PTHR46494:SF1">
    <property type="entry name" value="CORA FAMILY METAL ION TRANSPORTER (EUROFUNG)"/>
    <property type="match status" value="1"/>
</dbReference>
<dbReference type="GO" id="GO:0015087">
    <property type="term" value="F:cobalt ion transmembrane transporter activity"/>
    <property type="evidence" value="ECO:0007669"/>
    <property type="project" value="InterPro"/>
</dbReference>
<evidence type="ECO:0000256" key="3">
    <source>
        <dbReference type="ARBA" id="ARBA00022448"/>
    </source>
</evidence>
<dbReference type="CDD" id="cd12828">
    <property type="entry name" value="TmCorA-like_1"/>
    <property type="match status" value="1"/>
</dbReference>
<dbReference type="Gene3D" id="3.30.460.20">
    <property type="entry name" value="CorA soluble domain-like"/>
    <property type="match status" value="1"/>
</dbReference>
<organism evidence="13 14">
    <name type="scientific">Rotaria magnacalcarata</name>
    <dbReference type="NCBI Taxonomy" id="392030"/>
    <lineage>
        <taxon>Eukaryota</taxon>
        <taxon>Metazoa</taxon>
        <taxon>Spiralia</taxon>
        <taxon>Gnathifera</taxon>
        <taxon>Rotifera</taxon>
        <taxon>Eurotatoria</taxon>
        <taxon>Bdelloidea</taxon>
        <taxon>Philodinida</taxon>
        <taxon>Philodinidae</taxon>
        <taxon>Rotaria</taxon>
    </lineage>
</organism>
<keyword evidence="4" id="KW-1003">Cell membrane</keyword>
<accession>A0A815U3G6</accession>
<evidence type="ECO:0000256" key="12">
    <source>
        <dbReference type="SAM" id="Phobius"/>
    </source>
</evidence>
<evidence type="ECO:0000256" key="5">
    <source>
        <dbReference type="ARBA" id="ARBA00022692"/>
    </source>
</evidence>
<evidence type="ECO:0000256" key="6">
    <source>
        <dbReference type="ARBA" id="ARBA00022842"/>
    </source>
</evidence>
<evidence type="ECO:0000256" key="8">
    <source>
        <dbReference type="ARBA" id="ARBA00023065"/>
    </source>
</evidence>
<dbReference type="GO" id="GO:0015095">
    <property type="term" value="F:magnesium ion transmembrane transporter activity"/>
    <property type="evidence" value="ECO:0007669"/>
    <property type="project" value="InterPro"/>
</dbReference>
<dbReference type="SUPFAM" id="SSF144083">
    <property type="entry name" value="Magnesium transport protein CorA, transmembrane region"/>
    <property type="match status" value="1"/>
</dbReference>
<keyword evidence="9 12" id="KW-0472">Membrane</keyword>
<dbReference type="Proteomes" id="UP000663855">
    <property type="component" value="Unassembled WGS sequence"/>
</dbReference>
<dbReference type="Gene3D" id="1.20.58.340">
    <property type="entry name" value="Magnesium transport protein CorA, transmembrane region"/>
    <property type="match status" value="2"/>
</dbReference>
<dbReference type="GO" id="GO:0005886">
    <property type="term" value="C:plasma membrane"/>
    <property type="evidence" value="ECO:0007669"/>
    <property type="project" value="UniProtKB-SubCell"/>
</dbReference>
<protein>
    <recommendedName>
        <fullName evidence="15">Magnesium transport protein CorA</fullName>
    </recommendedName>
</protein>
<evidence type="ECO:0000256" key="1">
    <source>
        <dbReference type="ARBA" id="ARBA00004651"/>
    </source>
</evidence>
<name>A0A815U3G6_9BILA</name>
<dbReference type="FunFam" id="1.20.58.340:FF:000004">
    <property type="entry name" value="Magnesium transport protein CorA"/>
    <property type="match status" value="1"/>
</dbReference>
<keyword evidence="5 12" id="KW-0812">Transmembrane</keyword>
<keyword evidence="8" id="KW-0406">Ion transport</keyword>
<evidence type="ECO:0008006" key="15">
    <source>
        <dbReference type="Google" id="ProtNLM"/>
    </source>
</evidence>
<dbReference type="NCBIfam" id="TIGR00383">
    <property type="entry name" value="corA"/>
    <property type="match status" value="1"/>
</dbReference>
<dbReference type="InterPro" id="IPR045861">
    <property type="entry name" value="CorA_cytoplasmic_dom"/>
</dbReference>
<comment type="catalytic activity">
    <reaction evidence="10">
        <text>Mg(2+)(in) = Mg(2+)(out)</text>
        <dbReference type="Rhea" id="RHEA:29827"/>
        <dbReference type="ChEBI" id="CHEBI:18420"/>
    </reaction>
</comment>
<evidence type="ECO:0000256" key="7">
    <source>
        <dbReference type="ARBA" id="ARBA00022989"/>
    </source>
</evidence>
<comment type="caution">
    <text evidence="13">The sequence shown here is derived from an EMBL/GenBank/DDBJ whole genome shotgun (WGS) entry which is preliminary data.</text>
</comment>
<evidence type="ECO:0000256" key="10">
    <source>
        <dbReference type="ARBA" id="ARBA00034269"/>
    </source>
</evidence>
<evidence type="ECO:0000256" key="9">
    <source>
        <dbReference type="ARBA" id="ARBA00023136"/>
    </source>
</evidence>
<evidence type="ECO:0000313" key="13">
    <source>
        <dbReference type="EMBL" id="CAF1511000.1"/>
    </source>
</evidence>